<proteinExistence type="predicted"/>
<dbReference type="EMBL" id="JACHLI010000001">
    <property type="protein sequence ID" value="MBB4861457.1"/>
    <property type="molecule type" value="Genomic_DNA"/>
</dbReference>
<comment type="caution">
    <text evidence="1">The sequence shown here is derived from an EMBL/GenBank/DDBJ whole genome shotgun (WGS) entry which is preliminary data.</text>
</comment>
<protein>
    <submittedName>
        <fullName evidence="1">Uncharacterized protein</fullName>
    </submittedName>
</protein>
<dbReference type="Proteomes" id="UP000566995">
    <property type="component" value="Unassembled WGS sequence"/>
</dbReference>
<organism evidence="1 2">
    <name type="scientific">Pseudomonas nitroreducens</name>
    <dbReference type="NCBI Taxonomy" id="46680"/>
    <lineage>
        <taxon>Bacteria</taxon>
        <taxon>Pseudomonadati</taxon>
        <taxon>Pseudomonadota</taxon>
        <taxon>Gammaproteobacteria</taxon>
        <taxon>Pseudomonadales</taxon>
        <taxon>Pseudomonadaceae</taxon>
        <taxon>Pseudomonas</taxon>
    </lineage>
</organism>
<reference evidence="1 2" key="1">
    <citation type="submission" date="2020-08" db="EMBL/GenBank/DDBJ databases">
        <title>Functional genomics of gut bacteria from endangered species of beetles.</title>
        <authorList>
            <person name="Carlos-Shanley C."/>
        </authorList>
    </citation>
    <scope>NUCLEOTIDE SEQUENCE [LARGE SCALE GENOMIC DNA]</scope>
    <source>
        <strain evidence="1 2">S00179</strain>
    </source>
</reference>
<accession>A0A7W7NZQ5</accession>
<dbReference type="AlphaFoldDB" id="A0A7W7NZQ5"/>
<sequence>MKKAEVDYPIYLLNRLPGGPQSLVCVAGPEHAVEIVETTDPHNIDPLGFHFRIHRTKATVKSRMSGGQRVTKDEWRKHAIMLMMLHLQGVDDLITLCDMARRDFRIHELDRPDYSSVIPMLTSSNLRGHTRMMIKHRLEGGAAKGLLS</sequence>
<gene>
    <name evidence="1" type="ORF">HNP46_000268</name>
</gene>
<evidence type="ECO:0000313" key="1">
    <source>
        <dbReference type="EMBL" id="MBB4861457.1"/>
    </source>
</evidence>
<dbReference type="RefSeq" id="WP_184585721.1">
    <property type="nucleotide sequence ID" value="NZ_JACHLI010000001.1"/>
</dbReference>
<evidence type="ECO:0000313" key="2">
    <source>
        <dbReference type="Proteomes" id="UP000566995"/>
    </source>
</evidence>
<name>A0A7W7NZQ5_PSENT</name>